<feature type="domain" description="FAD/NAD(P)-binding" evidence="16">
    <location>
        <begin position="6"/>
        <end position="317"/>
    </location>
</feature>
<accession>A0A9X2ANW7</accession>
<dbReference type="GO" id="GO:0050660">
    <property type="term" value="F:flavin adenine dinucleotide binding"/>
    <property type="evidence" value="ECO:0007669"/>
    <property type="project" value="InterPro"/>
</dbReference>
<comment type="subunit">
    <text evidence="2">Homodimer.</text>
</comment>
<comment type="caution">
    <text evidence="17">The sequence shown here is derived from an EMBL/GenBank/DDBJ whole genome shotgun (WGS) entry which is preliminary data.</text>
</comment>
<name>A0A9X2ANW7_9BURK</name>
<dbReference type="InterPro" id="IPR036188">
    <property type="entry name" value="FAD/NAD-bd_sf"/>
</dbReference>
<evidence type="ECO:0000256" key="3">
    <source>
        <dbReference type="ARBA" id="ARBA00022630"/>
    </source>
</evidence>
<evidence type="ECO:0000256" key="5">
    <source>
        <dbReference type="ARBA" id="ARBA00022857"/>
    </source>
</evidence>
<dbReference type="Gene3D" id="3.50.50.60">
    <property type="entry name" value="FAD/NAD(P)-binding domain"/>
    <property type="match status" value="2"/>
</dbReference>
<comment type="function">
    <text evidence="14">Catalyzes the reduction of glutathione disulfide (GSSG) to reduced glutathione (GSH).</text>
</comment>
<comment type="similarity">
    <text evidence="1 13">Belongs to the class-I pyridine nucleotide-disulfide oxidoreductase family.</text>
</comment>
<evidence type="ECO:0000256" key="11">
    <source>
        <dbReference type="PIRSR" id="PIRSR000350-3"/>
    </source>
</evidence>
<dbReference type="NCBIfam" id="TIGR01424">
    <property type="entry name" value="gluta_reduc_2"/>
    <property type="match status" value="1"/>
</dbReference>
<feature type="binding site" evidence="11">
    <location>
        <position position="261"/>
    </location>
    <ligand>
        <name>NAD(+)</name>
        <dbReference type="ChEBI" id="CHEBI:57540"/>
    </ligand>
</feature>
<evidence type="ECO:0000256" key="7">
    <source>
        <dbReference type="ARBA" id="ARBA00023157"/>
    </source>
</evidence>
<dbReference type="Pfam" id="PF07992">
    <property type="entry name" value="Pyr_redox_2"/>
    <property type="match status" value="1"/>
</dbReference>
<comment type="cofactor">
    <cofactor evidence="11">
        <name>FAD</name>
        <dbReference type="ChEBI" id="CHEBI:57692"/>
    </cofactor>
    <text evidence="11">Binds 1 FAD per subunit.</text>
</comment>
<protein>
    <recommendedName>
        <fullName evidence="14">Glutathione reductase</fullName>
        <shortName evidence="14">GRase</shortName>
        <ecNumber evidence="14">1.8.1.7</ecNumber>
    </recommendedName>
</protein>
<evidence type="ECO:0000256" key="14">
    <source>
        <dbReference type="RuleBase" id="RU365040"/>
    </source>
</evidence>
<dbReference type="SUPFAM" id="SSF55424">
    <property type="entry name" value="FAD/NAD-linked reductases, dimerisation (C-terminal) domain"/>
    <property type="match status" value="1"/>
</dbReference>
<dbReference type="GO" id="GO:0034599">
    <property type="term" value="P:cellular response to oxidative stress"/>
    <property type="evidence" value="ECO:0007669"/>
    <property type="project" value="TreeGrafter"/>
</dbReference>
<keyword evidence="18" id="KW-1185">Reference proteome</keyword>
<dbReference type="GO" id="GO:0006749">
    <property type="term" value="P:glutathione metabolic process"/>
    <property type="evidence" value="ECO:0007669"/>
    <property type="project" value="InterPro"/>
</dbReference>
<dbReference type="RefSeq" id="WP_243308652.1">
    <property type="nucleotide sequence ID" value="NZ_JALGBI010000002.1"/>
</dbReference>
<dbReference type="InterPro" id="IPR012999">
    <property type="entry name" value="Pyr_OxRdtase_I_AS"/>
</dbReference>
<keyword evidence="8 13" id="KW-0676">Redox-active center</keyword>
<evidence type="ECO:0000256" key="9">
    <source>
        <dbReference type="ARBA" id="ARBA00049142"/>
    </source>
</evidence>
<dbReference type="PANTHER" id="PTHR42737:SF2">
    <property type="entry name" value="GLUTATHIONE REDUCTASE"/>
    <property type="match status" value="1"/>
</dbReference>
<feature type="disulfide bond" description="Redox-active" evidence="12">
    <location>
        <begin position="43"/>
        <end position="48"/>
    </location>
</feature>
<dbReference type="InterPro" id="IPR001100">
    <property type="entry name" value="Pyr_nuc-diS_OxRdtase"/>
</dbReference>
<dbReference type="FunFam" id="3.50.50.60:FF:000051">
    <property type="entry name" value="Glutathione reductase"/>
    <property type="match status" value="1"/>
</dbReference>
<keyword evidence="11" id="KW-0520">NAD</keyword>
<keyword evidence="3 13" id="KW-0285">Flavoprotein</keyword>
<dbReference type="GO" id="GO:0050661">
    <property type="term" value="F:NADP binding"/>
    <property type="evidence" value="ECO:0007669"/>
    <property type="project" value="InterPro"/>
</dbReference>
<evidence type="ECO:0000256" key="4">
    <source>
        <dbReference type="ARBA" id="ARBA00022827"/>
    </source>
</evidence>
<evidence type="ECO:0000256" key="12">
    <source>
        <dbReference type="PIRSR" id="PIRSR000350-4"/>
    </source>
</evidence>
<dbReference type="PROSITE" id="PS00076">
    <property type="entry name" value="PYRIDINE_REDOX_1"/>
    <property type="match status" value="1"/>
</dbReference>
<dbReference type="Proteomes" id="UP001139447">
    <property type="component" value="Unassembled WGS sequence"/>
</dbReference>
<evidence type="ECO:0000256" key="8">
    <source>
        <dbReference type="ARBA" id="ARBA00023284"/>
    </source>
</evidence>
<dbReference type="InterPro" id="IPR016156">
    <property type="entry name" value="FAD/NAD-linked_Rdtase_dimer_sf"/>
</dbReference>
<sequence>MPTHDFDLFVIGGGSGGVRAARMAAQRGARVALAEAGALGGTCVNVGCIPKKLYSYAAHYAEAFEEAAGFGWEVGHPQFDWSRLKANRATEITRLNGVYQQLLLGAGVRLIRGRARLVDGHTVEVDGQHHTARHILVATGGQPSVPPFEGREQVITSDDMFDLEPFPKRLLVVGGGYIACEFASIFNGLGAQVTQLYRGDQVLRGFDDDVRHFIAAEMRKAGVDLRLNAGVAAITRTAQGLSVRLAEGDTFTVDAALYATGRVPNTAGLGLEDAGVALDERGAIVVDAHYQSSVPSIHALGDVIDRVQLTPVALGEAMALVDRLFGPGTRTMGYDFIPTAVFTHPNIGTVGYTEAEARRKFGRVAVYRTDFKPLKHTLSGSSERTLMKLLVDEASDRVVGLHMVGPDAGEVVQGFAVALKAGATKALFDSTIGIHPTAAEEFVTMREPVPFKAA</sequence>
<keyword evidence="6 13" id="KW-0560">Oxidoreductase</keyword>
<keyword evidence="5 14" id="KW-0521">NADP</keyword>
<dbReference type="InterPro" id="IPR006324">
    <property type="entry name" value="GSHR"/>
</dbReference>
<evidence type="ECO:0000313" key="18">
    <source>
        <dbReference type="Proteomes" id="UP001139447"/>
    </source>
</evidence>
<evidence type="ECO:0000256" key="1">
    <source>
        <dbReference type="ARBA" id="ARBA00007532"/>
    </source>
</evidence>
<dbReference type="PRINTS" id="PR00411">
    <property type="entry name" value="PNDRDTASEI"/>
</dbReference>
<gene>
    <name evidence="17" type="primary">gor</name>
    <name evidence="17" type="ORF">MMF98_16525</name>
</gene>
<feature type="binding site" evidence="11">
    <location>
        <position position="302"/>
    </location>
    <ligand>
        <name>FAD</name>
        <dbReference type="ChEBI" id="CHEBI:57692"/>
    </ligand>
</feature>
<feature type="domain" description="Pyridine nucleotide-disulphide oxidoreductase dimerisation" evidence="15">
    <location>
        <begin position="337"/>
        <end position="445"/>
    </location>
</feature>
<dbReference type="AlphaFoldDB" id="A0A9X2ANW7"/>
<dbReference type="InterPro" id="IPR046952">
    <property type="entry name" value="GSHR/TRXR-like"/>
</dbReference>
<feature type="active site" description="Proton acceptor" evidence="10">
    <location>
        <position position="435"/>
    </location>
</feature>
<keyword evidence="11" id="KW-0547">Nucleotide-binding</keyword>
<keyword evidence="4 11" id="KW-0274">FAD</keyword>
<dbReference type="GO" id="GO:0045454">
    <property type="term" value="P:cell redox homeostasis"/>
    <property type="evidence" value="ECO:0007669"/>
    <property type="project" value="InterPro"/>
</dbReference>
<organism evidence="17 18">
    <name type="scientific">Variovorax terrae</name>
    <dbReference type="NCBI Taxonomy" id="2923278"/>
    <lineage>
        <taxon>Bacteria</taxon>
        <taxon>Pseudomonadati</taxon>
        <taxon>Pseudomonadota</taxon>
        <taxon>Betaproteobacteria</taxon>
        <taxon>Burkholderiales</taxon>
        <taxon>Comamonadaceae</taxon>
        <taxon>Variovorax</taxon>
    </lineage>
</organism>
<evidence type="ECO:0000313" key="17">
    <source>
        <dbReference type="EMBL" id="MCJ0764824.1"/>
    </source>
</evidence>
<dbReference type="PRINTS" id="PR00368">
    <property type="entry name" value="FADPNR"/>
</dbReference>
<feature type="binding site" evidence="11">
    <location>
        <position position="52"/>
    </location>
    <ligand>
        <name>FAD</name>
        <dbReference type="ChEBI" id="CHEBI:57692"/>
    </ligand>
</feature>
<evidence type="ECO:0000256" key="10">
    <source>
        <dbReference type="PIRSR" id="PIRSR000350-2"/>
    </source>
</evidence>
<feature type="binding site" evidence="11">
    <location>
        <begin position="174"/>
        <end position="181"/>
    </location>
    <ligand>
        <name>NAD(+)</name>
        <dbReference type="ChEBI" id="CHEBI:57540"/>
    </ligand>
</feature>
<dbReference type="EMBL" id="JALGBI010000002">
    <property type="protein sequence ID" value="MCJ0764824.1"/>
    <property type="molecule type" value="Genomic_DNA"/>
</dbReference>
<proteinExistence type="inferred from homology"/>
<reference evidence="17" key="1">
    <citation type="submission" date="2022-03" db="EMBL/GenBank/DDBJ databases">
        <authorList>
            <person name="Woo C.Y."/>
        </authorList>
    </citation>
    <scope>NUCLEOTIDE SEQUENCE</scope>
    <source>
        <strain evidence="17">CYS-02</strain>
    </source>
</reference>
<evidence type="ECO:0000256" key="6">
    <source>
        <dbReference type="ARBA" id="ARBA00023002"/>
    </source>
</evidence>
<evidence type="ECO:0000259" key="15">
    <source>
        <dbReference type="Pfam" id="PF02852"/>
    </source>
</evidence>
<dbReference type="InterPro" id="IPR004099">
    <property type="entry name" value="Pyr_nucl-diS_OxRdtase_dimer"/>
</dbReference>
<dbReference type="InterPro" id="IPR023753">
    <property type="entry name" value="FAD/NAD-binding_dom"/>
</dbReference>
<dbReference type="PIRSF" id="PIRSF000350">
    <property type="entry name" value="Mercury_reductase_MerA"/>
    <property type="match status" value="1"/>
</dbReference>
<dbReference type="Pfam" id="PF02852">
    <property type="entry name" value="Pyr_redox_dim"/>
    <property type="match status" value="1"/>
</dbReference>
<dbReference type="Gene3D" id="3.30.390.30">
    <property type="match status" value="1"/>
</dbReference>
<evidence type="ECO:0000256" key="13">
    <source>
        <dbReference type="RuleBase" id="RU003691"/>
    </source>
</evidence>
<dbReference type="EC" id="1.8.1.7" evidence="14"/>
<comment type="catalytic activity">
    <reaction evidence="9 14">
        <text>2 glutathione + NADP(+) = glutathione disulfide + NADPH + H(+)</text>
        <dbReference type="Rhea" id="RHEA:11740"/>
        <dbReference type="ChEBI" id="CHEBI:15378"/>
        <dbReference type="ChEBI" id="CHEBI:57783"/>
        <dbReference type="ChEBI" id="CHEBI:57925"/>
        <dbReference type="ChEBI" id="CHEBI:58297"/>
        <dbReference type="ChEBI" id="CHEBI:58349"/>
        <dbReference type="EC" id="1.8.1.7"/>
    </reaction>
</comment>
<keyword evidence="7" id="KW-1015">Disulfide bond</keyword>
<dbReference type="NCBIfam" id="NF004776">
    <property type="entry name" value="PRK06116.1"/>
    <property type="match status" value="1"/>
</dbReference>
<dbReference type="GO" id="GO:0005829">
    <property type="term" value="C:cytosol"/>
    <property type="evidence" value="ECO:0007669"/>
    <property type="project" value="TreeGrafter"/>
</dbReference>
<dbReference type="GO" id="GO:0004362">
    <property type="term" value="F:glutathione-disulfide reductase (NADPH) activity"/>
    <property type="evidence" value="ECO:0007669"/>
    <property type="project" value="UniProtKB-EC"/>
</dbReference>
<evidence type="ECO:0000259" key="16">
    <source>
        <dbReference type="Pfam" id="PF07992"/>
    </source>
</evidence>
<dbReference type="PANTHER" id="PTHR42737">
    <property type="entry name" value="GLUTATHIONE REDUCTASE"/>
    <property type="match status" value="1"/>
</dbReference>
<dbReference type="SUPFAM" id="SSF51905">
    <property type="entry name" value="FAD/NAD(P)-binding domain"/>
    <property type="match status" value="1"/>
</dbReference>
<evidence type="ECO:0000256" key="2">
    <source>
        <dbReference type="ARBA" id="ARBA00011738"/>
    </source>
</evidence>